<gene>
    <name evidence="5" type="ORF">CGI_10026576</name>
</gene>
<dbReference type="FunCoup" id="K1R5W3">
    <property type="interactions" value="1572"/>
</dbReference>
<dbReference type="HOGENOM" id="CLU_001929_0_0_1"/>
<protein>
    <recommendedName>
        <fullName evidence="6">Nuclear pore complex protein Nup205</fullName>
    </recommendedName>
</protein>
<evidence type="ECO:0008006" key="6">
    <source>
        <dbReference type="Google" id="ProtNLM"/>
    </source>
</evidence>
<evidence type="ECO:0000256" key="2">
    <source>
        <dbReference type="ARBA" id="ARBA00005892"/>
    </source>
</evidence>
<name>K1R5W3_MAGGI</name>
<evidence type="ECO:0000313" key="5">
    <source>
        <dbReference type="EMBL" id="EKC41113.1"/>
    </source>
</evidence>
<dbReference type="PANTHER" id="PTHR31344">
    <property type="entry name" value="NUCLEAR PORE COMPLEX PROTEIN NUP205"/>
    <property type="match status" value="1"/>
</dbReference>
<dbReference type="OrthoDB" id="2019644at2759"/>
<dbReference type="GO" id="GO:0006999">
    <property type="term" value="P:nuclear pore organization"/>
    <property type="evidence" value="ECO:0007669"/>
    <property type="project" value="TreeGrafter"/>
</dbReference>
<dbReference type="PANTHER" id="PTHR31344:SF0">
    <property type="entry name" value="NUCLEAR PORE COMPLEX PROTEIN NUP205"/>
    <property type="match status" value="1"/>
</dbReference>
<comment type="similarity">
    <text evidence="2">Belongs to the NUP186/NUP192/NUP205 family.</text>
</comment>
<proteinExistence type="inferred from homology"/>
<dbReference type="GO" id="GO:0017056">
    <property type="term" value="F:structural constituent of nuclear pore"/>
    <property type="evidence" value="ECO:0007669"/>
    <property type="project" value="TreeGrafter"/>
</dbReference>
<sequence>MAAGGMAVNSEARLWGPFKELEQTVQAAIHRKLPDAIHDLEIALKKHKPDFIALLKNPPQNAMYRSAVQKATKEGLPVMGDQSKQTFSSQFIEEALILSDLFQMSEIAAVELLMAGERQQPEFPGLTRGLVAVLLYYDGQKSLVNSLRTLLQSREGRMWTMELTPDLSSMVNQYTDQLIQKDRLINTILDQLNNMDFTKEMDRLQKDRAIGPPKHKKQVSDLYKEIQIILADCLFCLATQQPLGKADTLRLIQHLRADNSMSADGSLEPVSLCLLMTLLYCFDVTLLDQEDSRELLQRLPMMTDPNYIPDIHQELRSGQPWSNPGLKSVVLLAWGVTLRQLNQYQTPTGVNGICEEDELVIDEALDGNVFHFLKTAVVAVPEFHKEEYYLRKIHGLVTDFIFHMPLRVKELRTRGDEAARIAAAVQNNQEPPTSASHGFQYLMKLIGDLYRTDPLGLQLSVEYWCPQDNYGPHETTYNVRPPQRQVSLYKFIRLAGDLLPPPLYVPYIDMLIGLSSNPQSAHYCFDLLKVNGMGSGGPASAVSWYHIFVSLNQYYTSLRREVPSSQDMHISVGPQGPHHRGITPQELEGLVCVLKLCRVVSENNENCRVAFCENQQWQVVVVLFGLLTCSIPLYLKAEIFRLLAAFGKTPDIAVSLWHTLESSQILSTVGGSSSAQGGIQVELEEVEARGEEFPMTRAFLSLMDSLTDIPVPPGLGAGLRAPGFQPYLEFIKGCVFEKFYARSYKNPSEKWQVAADSLRVLCKLLREYEVVGEDFVEDYVEVQMGGVVPVHKSPGYIIMLHMLKDSHFLSTVLRILDDCIQQLETYKSIPGQESLELAGLLCLQLIETSLEKSGTFLDACRETGASAMVSAMDRLLLSINPRSGKADHLVNITKFVQFGQPLPEHAQSAMKILYRVCHSAPVQVALVNLFTANQTAHLELLHGFVDCLEVEEPEQVVERTILLPEDQDDSTEIGFIRNSTRQFLLQALLKSLDQPAPNLAHLLLGFDIRKSVSKTLLQDPGILGSPKTCLHAVLSLLERGVGTHSGPSCLRDTPRLAELAYKLIYLLAANKETSTPTLRYLRTTRDFLYRQLQHLPFTQQFYKRPVMIAQSWLMKLIAIELRLTALNRQRSHTQRLMRALLDDGSEGHSVFQPMGGEDTDLTYDRFTDQSAQMSYLSQTSRPFRSRQVRRKLLGLLDEVDFSQRYPPTMHLEFFELSMIEQAIQSVETKTEQDVLYCDVRRLHRVLMNELNNVQGNIMVTQRPRVLEEVENILQHVVRRNRIRQELYTKQQALEAWRQVTEVLLTACPEDLLTPEDRQTVLFELLQELQQKVTEDDALTELTAPVAGIILTLMTNLRQCFCQEPVTEDDPSTFLSMLDATPGLGQTTAWGQGSGSRTQFASSLQLVLRGVIDHILLSSGGQQRVRANLYGALLYYLQIAQKPKSLTHTDIGALGDGVGKRILADAHSEYEQLRRENVTTILSYGDNFMDMVCRDACDGHDVGRMLALSVLDTILSMDKFQQWMTFMSSKGYLQHLVDSLLHDDQQLQTLLSATPQLRVLYIYLSKLSLLTRVAESAVGAHTLLQCGVMQRLAGCVFFDLRPDLDRVSEEECDEDFLPSPMSRYRQLLFASLKFCLAVLTSLGIENQDCGNQVLQFILSHGEVFHGILRDRQLNLSLPALRELALTTAVLARANARGIPDAEFDDLDPAGIELKGQKVRIERQMLALMPKYCMCERINKQLKVLESDESSRKKDLSSELAVVFLEVSANVTSYCRAIISTSGPTSQVCRVLFRPSLEEALAKDLGSRDDASFMSSGTIQAPSLGVVVYQLRQCANHFMSVYETHKQHLRKLQSLADLSTDDLKQFSGVEEKISSHQRQKLAKTRLTKMVRYKEEQLQYFAYILENCLFMLWRHLEYYLIHCVPVTQQSSLYQTQARRQTQLRRLQDLTGASRSSLVDSDSSSLPDFDRQLMMGVTSDEIDMLKQTANSAIHDSLLKKIQEIDQVYCKSRTHYSFVEALIRRVRRLLRLHTGT</sequence>
<dbReference type="EMBL" id="JH817540">
    <property type="protein sequence ID" value="EKC41113.1"/>
    <property type="molecule type" value="Genomic_DNA"/>
</dbReference>
<dbReference type="InParanoid" id="K1R5W3"/>
<accession>K1R5W3</accession>
<evidence type="ECO:0000256" key="4">
    <source>
        <dbReference type="ARBA" id="ARBA00023242"/>
    </source>
</evidence>
<evidence type="ECO:0000256" key="3">
    <source>
        <dbReference type="ARBA" id="ARBA00022448"/>
    </source>
</evidence>
<dbReference type="Pfam" id="PF11894">
    <property type="entry name" value="Nup192"/>
    <property type="match status" value="1"/>
</dbReference>
<keyword evidence="4" id="KW-0539">Nucleus</keyword>
<keyword evidence="3" id="KW-0813">Transport</keyword>
<evidence type="ECO:0000256" key="1">
    <source>
        <dbReference type="ARBA" id="ARBA00004123"/>
    </source>
</evidence>
<dbReference type="InterPro" id="IPR021827">
    <property type="entry name" value="Nup186/Nup192/Nup205"/>
</dbReference>
<dbReference type="GO" id="GO:0044611">
    <property type="term" value="C:nuclear pore inner ring"/>
    <property type="evidence" value="ECO:0007669"/>
    <property type="project" value="TreeGrafter"/>
</dbReference>
<reference evidence="5" key="1">
    <citation type="journal article" date="2012" name="Nature">
        <title>The oyster genome reveals stress adaptation and complexity of shell formation.</title>
        <authorList>
            <person name="Zhang G."/>
            <person name="Fang X."/>
            <person name="Guo X."/>
            <person name="Li L."/>
            <person name="Luo R."/>
            <person name="Xu F."/>
            <person name="Yang P."/>
            <person name="Zhang L."/>
            <person name="Wang X."/>
            <person name="Qi H."/>
            <person name="Xiong Z."/>
            <person name="Que H."/>
            <person name="Xie Y."/>
            <person name="Holland P.W."/>
            <person name="Paps J."/>
            <person name="Zhu Y."/>
            <person name="Wu F."/>
            <person name="Chen Y."/>
            <person name="Wang J."/>
            <person name="Peng C."/>
            <person name="Meng J."/>
            <person name="Yang L."/>
            <person name="Liu J."/>
            <person name="Wen B."/>
            <person name="Zhang N."/>
            <person name="Huang Z."/>
            <person name="Zhu Q."/>
            <person name="Feng Y."/>
            <person name="Mount A."/>
            <person name="Hedgecock D."/>
            <person name="Xu Z."/>
            <person name="Liu Y."/>
            <person name="Domazet-Loso T."/>
            <person name="Du Y."/>
            <person name="Sun X."/>
            <person name="Zhang S."/>
            <person name="Liu B."/>
            <person name="Cheng P."/>
            <person name="Jiang X."/>
            <person name="Li J."/>
            <person name="Fan D."/>
            <person name="Wang W."/>
            <person name="Fu W."/>
            <person name="Wang T."/>
            <person name="Wang B."/>
            <person name="Zhang J."/>
            <person name="Peng Z."/>
            <person name="Li Y."/>
            <person name="Li N."/>
            <person name="Wang J."/>
            <person name="Chen M."/>
            <person name="He Y."/>
            <person name="Tan F."/>
            <person name="Song X."/>
            <person name="Zheng Q."/>
            <person name="Huang R."/>
            <person name="Yang H."/>
            <person name="Du X."/>
            <person name="Chen L."/>
            <person name="Yang M."/>
            <person name="Gaffney P.M."/>
            <person name="Wang S."/>
            <person name="Luo L."/>
            <person name="She Z."/>
            <person name="Ming Y."/>
            <person name="Huang W."/>
            <person name="Zhang S."/>
            <person name="Huang B."/>
            <person name="Zhang Y."/>
            <person name="Qu T."/>
            <person name="Ni P."/>
            <person name="Miao G."/>
            <person name="Wang J."/>
            <person name="Wang Q."/>
            <person name="Steinberg C.E."/>
            <person name="Wang H."/>
            <person name="Li N."/>
            <person name="Qian L."/>
            <person name="Zhang G."/>
            <person name="Li Y."/>
            <person name="Yang H."/>
            <person name="Liu X."/>
            <person name="Wang J."/>
            <person name="Yin Y."/>
            <person name="Wang J."/>
        </authorList>
    </citation>
    <scope>NUCLEOTIDE SEQUENCE [LARGE SCALE GENOMIC DNA]</scope>
    <source>
        <strain evidence="5">05x7-T-G4-1.051#20</strain>
    </source>
</reference>
<organism evidence="5">
    <name type="scientific">Magallana gigas</name>
    <name type="common">Pacific oyster</name>
    <name type="synonym">Crassostrea gigas</name>
    <dbReference type="NCBI Taxonomy" id="29159"/>
    <lineage>
        <taxon>Eukaryota</taxon>
        <taxon>Metazoa</taxon>
        <taxon>Spiralia</taxon>
        <taxon>Lophotrochozoa</taxon>
        <taxon>Mollusca</taxon>
        <taxon>Bivalvia</taxon>
        <taxon>Autobranchia</taxon>
        <taxon>Pteriomorphia</taxon>
        <taxon>Ostreida</taxon>
        <taxon>Ostreoidea</taxon>
        <taxon>Ostreidae</taxon>
        <taxon>Magallana</taxon>
    </lineage>
</organism>
<comment type="subcellular location">
    <subcellularLocation>
        <location evidence="1">Nucleus</location>
    </subcellularLocation>
</comment>
<dbReference type="KEGG" id="crg:105340039"/>